<comment type="caution">
    <text evidence="2">The sequence shown here is derived from an EMBL/GenBank/DDBJ whole genome shotgun (WGS) entry which is preliminary data.</text>
</comment>
<dbReference type="PANTHER" id="PTHR42760">
    <property type="entry name" value="SHORT-CHAIN DEHYDROGENASES/REDUCTASES FAMILY MEMBER"/>
    <property type="match status" value="1"/>
</dbReference>
<dbReference type="FunFam" id="3.40.50.720:FF:000084">
    <property type="entry name" value="Short-chain dehydrogenase reductase"/>
    <property type="match status" value="1"/>
</dbReference>
<dbReference type="Proteomes" id="UP000030060">
    <property type="component" value="Unassembled WGS sequence"/>
</dbReference>
<accession>A0A0A1Z3P8</accession>
<dbReference type="SUPFAM" id="SSF51735">
    <property type="entry name" value="NAD(P)-binding Rossmann-fold domains"/>
    <property type="match status" value="1"/>
</dbReference>
<dbReference type="NCBIfam" id="NF009466">
    <property type="entry name" value="PRK12826.1-2"/>
    <property type="match status" value="1"/>
</dbReference>
<dbReference type="PRINTS" id="PR00081">
    <property type="entry name" value="GDHRDH"/>
</dbReference>
<sequence>MSVLQRLQPYPGLRVLISGGAAGIGEVLAAAYLEAGAQVHVCDVSEPALAAFRDKYPGSVATRADVGDAAQIEAVFQVQREQFGGLDVLVNNAGIAGPTGGIDAISDAEWQATININLTAQYRFAHHAVPMLKESSHGHLLHIASVAGRLGYAWRTPYAATKWAIVGLMKSLASELGENDIRVNALLPGIVEGPRMDGVIRARAEQVGVPEAEMRQEYLNKISLKRMVTAEDVAAMALFLCSPAARNVTGQAISVDGNVEYL</sequence>
<dbReference type="PROSITE" id="PS00061">
    <property type="entry name" value="ADH_SHORT"/>
    <property type="match status" value="1"/>
</dbReference>
<proteinExistence type="inferred from homology"/>
<dbReference type="OrthoDB" id="9806974at2"/>
<gene>
    <name evidence="2" type="ORF">K814_0113930</name>
</gene>
<evidence type="ECO:0000313" key="3">
    <source>
        <dbReference type="Proteomes" id="UP000030060"/>
    </source>
</evidence>
<dbReference type="EMBL" id="ASGY01000093">
    <property type="protein sequence ID" value="KGE67382.1"/>
    <property type="molecule type" value="Genomic_DNA"/>
</dbReference>
<protein>
    <submittedName>
        <fullName evidence="2">3-ketoacyl-ACP reductase</fullName>
    </submittedName>
</protein>
<evidence type="ECO:0000256" key="1">
    <source>
        <dbReference type="ARBA" id="ARBA00006484"/>
    </source>
</evidence>
<dbReference type="InterPro" id="IPR002347">
    <property type="entry name" value="SDR_fam"/>
</dbReference>
<name>A0A0A1Z3P8_PSEFL</name>
<dbReference type="GO" id="GO:0016616">
    <property type="term" value="F:oxidoreductase activity, acting on the CH-OH group of donors, NAD or NADP as acceptor"/>
    <property type="evidence" value="ECO:0007669"/>
    <property type="project" value="TreeGrafter"/>
</dbReference>
<dbReference type="AlphaFoldDB" id="A0A0A1Z3P8"/>
<dbReference type="Pfam" id="PF13561">
    <property type="entry name" value="adh_short_C2"/>
    <property type="match status" value="1"/>
</dbReference>
<dbReference type="Gene3D" id="3.40.50.720">
    <property type="entry name" value="NAD(P)-binding Rossmann-like Domain"/>
    <property type="match status" value="1"/>
</dbReference>
<organism evidence="2 3">
    <name type="scientific">Pseudomonas fluorescens LMG 5329</name>
    <dbReference type="NCBI Taxonomy" id="1324332"/>
    <lineage>
        <taxon>Bacteria</taxon>
        <taxon>Pseudomonadati</taxon>
        <taxon>Pseudomonadota</taxon>
        <taxon>Gammaproteobacteria</taxon>
        <taxon>Pseudomonadales</taxon>
        <taxon>Pseudomonadaceae</taxon>
        <taxon>Pseudomonas</taxon>
    </lineage>
</organism>
<dbReference type="InterPro" id="IPR036291">
    <property type="entry name" value="NAD(P)-bd_dom_sf"/>
</dbReference>
<dbReference type="CDD" id="cd05233">
    <property type="entry name" value="SDR_c"/>
    <property type="match status" value="1"/>
</dbReference>
<dbReference type="PRINTS" id="PR00080">
    <property type="entry name" value="SDRFAMILY"/>
</dbReference>
<evidence type="ECO:0000313" key="2">
    <source>
        <dbReference type="EMBL" id="KGE67382.1"/>
    </source>
</evidence>
<dbReference type="InterPro" id="IPR020904">
    <property type="entry name" value="Sc_DH/Rdtase_CS"/>
</dbReference>
<reference evidence="2 3" key="1">
    <citation type="journal article" date="2013" name="Genome Announc.">
        <title>Draft Genome Sequence of Pseudomonas fluorescens LMG 5329, a White Line-Inducing Principle-Producing Bioindicator for the Mushroom Pathogen Pseudomonas tolaasii.</title>
        <authorList>
            <person name="Ghequire M.G."/>
            <person name="Rokni-Zadeh H."/>
            <person name="Zarrineh P."/>
            <person name="De Mot R."/>
        </authorList>
    </citation>
    <scope>NUCLEOTIDE SEQUENCE [LARGE SCALE GENOMIC DNA]</scope>
    <source>
        <strain evidence="2 3">LMG 5329</strain>
    </source>
</reference>
<dbReference type="RefSeq" id="WP_038846293.1">
    <property type="nucleotide sequence ID" value="NZ_ASGY01000093.1"/>
</dbReference>
<comment type="similarity">
    <text evidence="1">Belongs to the short-chain dehydrogenases/reductases (SDR) family.</text>
</comment>